<comment type="subcellular location">
    <subcellularLocation>
        <location evidence="1">Secreted</location>
    </subcellularLocation>
</comment>
<comment type="similarity">
    <text evidence="2">Belongs to the nematode transthyretin-like family.</text>
</comment>
<dbReference type="AlphaFoldDB" id="A0A368FBX7"/>
<evidence type="ECO:0000313" key="6">
    <source>
        <dbReference type="EMBL" id="RCN29623.1"/>
    </source>
</evidence>
<protein>
    <submittedName>
        <fullName evidence="6">Transthyretin-like family protein</fullName>
    </submittedName>
</protein>
<dbReference type="OrthoDB" id="5785003at2759"/>
<dbReference type="GO" id="GO:0009986">
    <property type="term" value="C:cell surface"/>
    <property type="evidence" value="ECO:0007669"/>
    <property type="project" value="InterPro"/>
</dbReference>
<gene>
    <name evidence="6" type="ORF">ANCCAN_24616</name>
</gene>
<dbReference type="Pfam" id="PF01060">
    <property type="entry name" value="TTR-52"/>
    <property type="match status" value="1"/>
</dbReference>
<dbReference type="Gene3D" id="2.60.40.3330">
    <property type="match status" value="1"/>
</dbReference>
<keyword evidence="4 5" id="KW-0732">Signal</keyword>
<evidence type="ECO:0000313" key="7">
    <source>
        <dbReference type="Proteomes" id="UP000252519"/>
    </source>
</evidence>
<evidence type="ECO:0000256" key="3">
    <source>
        <dbReference type="ARBA" id="ARBA00022525"/>
    </source>
</evidence>
<feature type="signal peptide" evidence="5">
    <location>
        <begin position="1"/>
        <end position="15"/>
    </location>
</feature>
<feature type="chain" id="PRO_5016950688" evidence="5">
    <location>
        <begin position="16"/>
        <end position="101"/>
    </location>
</feature>
<dbReference type="EMBL" id="JOJR01001853">
    <property type="protein sequence ID" value="RCN29623.1"/>
    <property type="molecule type" value="Genomic_DNA"/>
</dbReference>
<evidence type="ECO:0000256" key="5">
    <source>
        <dbReference type="SAM" id="SignalP"/>
    </source>
</evidence>
<dbReference type="GO" id="GO:0005576">
    <property type="term" value="C:extracellular region"/>
    <property type="evidence" value="ECO:0007669"/>
    <property type="project" value="UniProtKB-SubCell"/>
</dbReference>
<sequence length="101" mass="11383">MKEVIFLLLLSSCYGINFYQSVGVKGILRCHGKAAKGLDVMLFDEDLLGNSFMAETKTDENGAFKLWGTDYDIRSDIDPILHIYHQCNHKGKKVGIRLTSE</sequence>
<dbReference type="InterPro" id="IPR038479">
    <property type="entry name" value="Transthyretin-like_sf"/>
</dbReference>
<proteinExistence type="inferred from homology"/>
<evidence type="ECO:0000256" key="2">
    <source>
        <dbReference type="ARBA" id="ARBA00010112"/>
    </source>
</evidence>
<name>A0A368FBX7_ANCCA</name>
<keyword evidence="7" id="KW-1185">Reference proteome</keyword>
<accession>A0A368FBX7</accession>
<evidence type="ECO:0000256" key="4">
    <source>
        <dbReference type="ARBA" id="ARBA00022729"/>
    </source>
</evidence>
<comment type="caution">
    <text evidence="6">The sequence shown here is derived from an EMBL/GenBank/DDBJ whole genome shotgun (WGS) entry which is preliminary data.</text>
</comment>
<dbReference type="Proteomes" id="UP000252519">
    <property type="component" value="Unassembled WGS sequence"/>
</dbReference>
<evidence type="ECO:0000256" key="1">
    <source>
        <dbReference type="ARBA" id="ARBA00004613"/>
    </source>
</evidence>
<keyword evidence="3" id="KW-0964">Secreted</keyword>
<organism evidence="6 7">
    <name type="scientific">Ancylostoma caninum</name>
    <name type="common">Dog hookworm</name>
    <dbReference type="NCBI Taxonomy" id="29170"/>
    <lineage>
        <taxon>Eukaryota</taxon>
        <taxon>Metazoa</taxon>
        <taxon>Ecdysozoa</taxon>
        <taxon>Nematoda</taxon>
        <taxon>Chromadorea</taxon>
        <taxon>Rhabditida</taxon>
        <taxon>Rhabditina</taxon>
        <taxon>Rhabditomorpha</taxon>
        <taxon>Strongyloidea</taxon>
        <taxon>Ancylostomatidae</taxon>
        <taxon>Ancylostomatinae</taxon>
        <taxon>Ancylostoma</taxon>
    </lineage>
</organism>
<dbReference type="PANTHER" id="PTHR21700">
    <property type="entry name" value="TRANSTHYRETIN-LIKE FAMILY PROTEIN-RELATED"/>
    <property type="match status" value="1"/>
</dbReference>
<dbReference type="InterPro" id="IPR001534">
    <property type="entry name" value="Transthyretin-like"/>
</dbReference>
<reference evidence="6 7" key="1">
    <citation type="submission" date="2014-10" db="EMBL/GenBank/DDBJ databases">
        <title>Draft genome of the hookworm Ancylostoma caninum.</title>
        <authorList>
            <person name="Mitreva M."/>
        </authorList>
    </citation>
    <scope>NUCLEOTIDE SEQUENCE [LARGE SCALE GENOMIC DNA]</scope>
    <source>
        <strain evidence="6 7">Baltimore</strain>
    </source>
</reference>